<evidence type="ECO:0000313" key="2">
    <source>
        <dbReference type="EMBL" id="SVE00610.1"/>
    </source>
</evidence>
<reference evidence="2" key="1">
    <citation type="submission" date="2018-05" db="EMBL/GenBank/DDBJ databases">
        <authorList>
            <person name="Lanie J.A."/>
            <person name="Ng W.-L."/>
            <person name="Kazmierczak K.M."/>
            <person name="Andrzejewski T.M."/>
            <person name="Davidsen T.M."/>
            <person name="Wayne K.J."/>
            <person name="Tettelin H."/>
            <person name="Glass J.I."/>
            <person name="Rusch D."/>
            <person name="Podicherti R."/>
            <person name="Tsui H.-C.T."/>
            <person name="Winkler M.E."/>
        </authorList>
    </citation>
    <scope>NUCLEOTIDE SEQUENCE</scope>
</reference>
<proteinExistence type="predicted"/>
<dbReference type="PROSITE" id="PS51257">
    <property type="entry name" value="PROKAR_LIPOPROTEIN"/>
    <property type="match status" value="1"/>
</dbReference>
<evidence type="ECO:0000256" key="1">
    <source>
        <dbReference type="SAM" id="MobiDB-lite"/>
    </source>
</evidence>
<name>A0A382ZZ90_9ZZZZ</name>
<feature type="compositionally biased region" description="Acidic residues" evidence="1">
    <location>
        <begin position="25"/>
        <end position="38"/>
    </location>
</feature>
<dbReference type="AlphaFoldDB" id="A0A382ZZ90"/>
<organism evidence="2">
    <name type="scientific">marine metagenome</name>
    <dbReference type="NCBI Taxonomy" id="408172"/>
    <lineage>
        <taxon>unclassified sequences</taxon>
        <taxon>metagenomes</taxon>
        <taxon>ecological metagenomes</taxon>
    </lineage>
</organism>
<gene>
    <name evidence="2" type="ORF">METZ01_LOCUS453464</name>
</gene>
<sequence length="160" mass="17315">MSKGYLFAVMLLAASLTGCIEGEDLEESTATEEEEDTLDPVGADDNAGMPGVEFVGLFENYYLIAAIYDPDGYVLSYTIESSTDGTLTEGGDNCHEVGIPFTDPNSGNEYDCYPFYGDSIVIGICNDLEPVDQTVTVKVEDNDGNKASAEYDMVYDDLEC</sequence>
<accession>A0A382ZZ90</accession>
<feature type="non-terminal residue" evidence="2">
    <location>
        <position position="1"/>
    </location>
</feature>
<feature type="non-terminal residue" evidence="2">
    <location>
        <position position="160"/>
    </location>
</feature>
<dbReference type="EMBL" id="UINC01187739">
    <property type="protein sequence ID" value="SVE00610.1"/>
    <property type="molecule type" value="Genomic_DNA"/>
</dbReference>
<protein>
    <submittedName>
        <fullName evidence="2">Uncharacterized protein</fullName>
    </submittedName>
</protein>
<feature type="region of interest" description="Disordered" evidence="1">
    <location>
        <begin position="25"/>
        <end position="45"/>
    </location>
</feature>